<dbReference type="Gene3D" id="3.40.190.290">
    <property type="match status" value="1"/>
</dbReference>
<protein>
    <submittedName>
        <fullName evidence="6">DNA-binding transcriptional LysR family regulator</fullName>
    </submittedName>
</protein>
<dbReference type="InterPro" id="IPR000847">
    <property type="entry name" value="LysR_HTH_N"/>
</dbReference>
<evidence type="ECO:0000313" key="6">
    <source>
        <dbReference type="EMBL" id="TDP87050.1"/>
    </source>
</evidence>
<evidence type="ECO:0000256" key="3">
    <source>
        <dbReference type="ARBA" id="ARBA00023125"/>
    </source>
</evidence>
<evidence type="ECO:0000313" key="7">
    <source>
        <dbReference type="Proteomes" id="UP000294547"/>
    </source>
</evidence>
<dbReference type="AlphaFoldDB" id="A0A4R6RKM5"/>
<keyword evidence="4" id="KW-0804">Transcription</keyword>
<dbReference type="Pfam" id="PF00126">
    <property type="entry name" value="HTH_1"/>
    <property type="match status" value="1"/>
</dbReference>
<dbReference type="FunFam" id="1.10.10.10:FF:000001">
    <property type="entry name" value="LysR family transcriptional regulator"/>
    <property type="match status" value="1"/>
</dbReference>
<comment type="similarity">
    <text evidence="1">Belongs to the LysR transcriptional regulatory family.</text>
</comment>
<proteinExistence type="inferred from homology"/>
<evidence type="ECO:0000259" key="5">
    <source>
        <dbReference type="PROSITE" id="PS50931"/>
    </source>
</evidence>
<comment type="caution">
    <text evidence="6">The sequence shown here is derived from an EMBL/GenBank/DDBJ whole genome shotgun (WGS) entry which is preliminary data.</text>
</comment>
<dbReference type="PROSITE" id="PS50931">
    <property type="entry name" value="HTH_LYSR"/>
    <property type="match status" value="1"/>
</dbReference>
<evidence type="ECO:0000256" key="2">
    <source>
        <dbReference type="ARBA" id="ARBA00023015"/>
    </source>
</evidence>
<keyword evidence="2" id="KW-0805">Transcription regulation</keyword>
<dbReference type="SUPFAM" id="SSF46785">
    <property type="entry name" value="Winged helix' DNA-binding domain"/>
    <property type="match status" value="1"/>
</dbReference>
<dbReference type="InterPro" id="IPR050950">
    <property type="entry name" value="HTH-type_LysR_regulators"/>
</dbReference>
<dbReference type="InterPro" id="IPR005119">
    <property type="entry name" value="LysR_subst-bd"/>
</dbReference>
<gene>
    <name evidence="6" type="ORF">EDD54_0935</name>
</gene>
<dbReference type="EMBL" id="SNXY01000006">
    <property type="protein sequence ID" value="TDP87050.1"/>
    <property type="molecule type" value="Genomic_DNA"/>
</dbReference>
<dbReference type="Proteomes" id="UP000294547">
    <property type="component" value="Unassembled WGS sequence"/>
</dbReference>
<name>A0A4R6RKM5_9HYPH</name>
<keyword evidence="3 6" id="KW-0238">DNA-binding</keyword>
<organism evidence="6 7">
    <name type="scientific">Oharaeibacter diazotrophicus</name>
    <dbReference type="NCBI Taxonomy" id="1920512"/>
    <lineage>
        <taxon>Bacteria</taxon>
        <taxon>Pseudomonadati</taxon>
        <taxon>Pseudomonadota</taxon>
        <taxon>Alphaproteobacteria</taxon>
        <taxon>Hyphomicrobiales</taxon>
        <taxon>Pleomorphomonadaceae</taxon>
        <taxon>Oharaeibacter</taxon>
    </lineage>
</organism>
<dbReference type="GO" id="GO:0003677">
    <property type="term" value="F:DNA binding"/>
    <property type="evidence" value="ECO:0007669"/>
    <property type="project" value="UniProtKB-KW"/>
</dbReference>
<dbReference type="InterPro" id="IPR036390">
    <property type="entry name" value="WH_DNA-bd_sf"/>
</dbReference>
<dbReference type="GO" id="GO:0003700">
    <property type="term" value="F:DNA-binding transcription factor activity"/>
    <property type="evidence" value="ECO:0007669"/>
    <property type="project" value="InterPro"/>
</dbReference>
<dbReference type="Gene3D" id="1.10.10.10">
    <property type="entry name" value="Winged helix-like DNA-binding domain superfamily/Winged helix DNA-binding domain"/>
    <property type="match status" value="1"/>
</dbReference>
<feature type="domain" description="HTH lysR-type" evidence="5">
    <location>
        <begin position="13"/>
        <end position="65"/>
    </location>
</feature>
<accession>A0A4R6RKM5</accession>
<reference evidence="6 7" key="1">
    <citation type="submission" date="2019-03" db="EMBL/GenBank/DDBJ databases">
        <title>Genomic Encyclopedia of Type Strains, Phase IV (KMG-IV): sequencing the most valuable type-strain genomes for metagenomic binning, comparative biology and taxonomic classification.</title>
        <authorList>
            <person name="Goeker M."/>
        </authorList>
    </citation>
    <scope>NUCLEOTIDE SEQUENCE [LARGE SCALE GENOMIC DNA]</scope>
    <source>
        <strain evidence="6 7">DSM 102969</strain>
    </source>
</reference>
<dbReference type="PANTHER" id="PTHR30419">
    <property type="entry name" value="HTH-TYPE TRANSCRIPTIONAL REGULATOR YBHD"/>
    <property type="match status" value="1"/>
</dbReference>
<dbReference type="Pfam" id="PF03466">
    <property type="entry name" value="LysR_substrate"/>
    <property type="match status" value="1"/>
</dbReference>
<sequence>MSDRTRHLFAPALRYFAAVARHGSFRAAARELNVASSAVNRQILGLEADLGVALFERIGRRIRLSPSGELLLRHVTDTFRDFEAVAGEIDALKGIRRGRVSIATVESVAQDLLPDIVDRFLTLHPGIDVAVVTTVSEEATRLVTAGEVDLGLTFNPNGGRALEIGLRRVMRIGAVVAPSHPIAAMASVRLADCLRHPLAMPAKGLSIRAALDATAAFRGGAPRNAVETNTLTFMRAIARHGRHVAFQTRVGLEAEAAAGTLVFKPLADADLGADRFALVSRADRTLKLAAATFHTFALRELVRLFPADDAETAT</sequence>
<evidence type="ECO:0000256" key="4">
    <source>
        <dbReference type="ARBA" id="ARBA00023163"/>
    </source>
</evidence>
<dbReference type="RefSeq" id="WP_126536128.1">
    <property type="nucleotide sequence ID" value="NZ_BSPM01000008.1"/>
</dbReference>
<keyword evidence="7" id="KW-1185">Reference proteome</keyword>
<dbReference type="OrthoDB" id="7809623at2"/>
<dbReference type="InterPro" id="IPR036388">
    <property type="entry name" value="WH-like_DNA-bd_sf"/>
</dbReference>
<evidence type="ECO:0000256" key="1">
    <source>
        <dbReference type="ARBA" id="ARBA00009437"/>
    </source>
</evidence>
<dbReference type="PRINTS" id="PR00039">
    <property type="entry name" value="HTHLYSR"/>
</dbReference>
<dbReference type="SUPFAM" id="SSF53850">
    <property type="entry name" value="Periplasmic binding protein-like II"/>
    <property type="match status" value="1"/>
</dbReference>
<dbReference type="GO" id="GO:0005829">
    <property type="term" value="C:cytosol"/>
    <property type="evidence" value="ECO:0007669"/>
    <property type="project" value="TreeGrafter"/>
</dbReference>